<evidence type="ECO:0000313" key="7">
    <source>
        <dbReference type="Proteomes" id="UP000403266"/>
    </source>
</evidence>
<dbReference type="InterPro" id="IPR011010">
    <property type="entry name" value="DNA_brk_join_enz"/>
</dbReference>
<dbReference type="InterPro" id="IPR002104">
    <property type="entry name" value="Integrase_catalytic"/>
</dbReference>
<dbReference type="GO" id="GO:0006310">
    <property type="term" value="P:DNA recombination"/>
    <property type="evidence" value="ECO:0007669"/>
    <property type="project" value="UniProtKB-KW"/>
</dbReference>
<protein>
    <submittedName>
        <fullName evidence="6">Tyrosine-type recombinase/integrase</fullName>
    </submittedName>
</protein>
<dbReference type="SUPFAM" id="SSF56349">
    <property type="entry name" value="DNA breaking-rejoining enzymes"/>
    <property type="match status" value="1"/>
</dbReference>
<dbReference type="InterPro" id="IPR013762">
    <property type="entry name" value="Integrase-like_cat_sf"/>
</dbReference>
<organism evidence="6 7">
    <name type="scientific">Microvirga tunisiensis</name>
    <dbReference type="NCBI Taxonomy" id="2108360"/>
    <lineage>
        <taxon>Bacteria</taxon>
        <taxon>Pseudomonadati</taxon>
        <taxon>Pseudomonadota</taxon>
        <taxon>Alphaproteobacteria</taxon>
        <taxon>Hyphomicrobiales</taxon>
        <taxon>Methylobacteriaceae</taxon>
        <taxon>Microvirga</taxon>
    </lineage>
</organism>
<dbReference type="Proteomes" id="UP000403266">
    <property type="component" value="Unassembled WGS sequence"/>
</dbReference>
<evidence type="ECO:0000256" key="1">
    <source>
        <dbReference type="ARBA" id="ARBA00008857"/>
    </source>
</evidence>
<reference evidence="6 7" key="1">
    <citation type="journal article" date="2019" name="Syst. Appl. Microbiol.">
        <title>Microvirga tunisiensis sp. nov., a root nodule symbiotic bacterium isolated from Lupinus micranthus and L. luteus grown in Northern Tunisia.</title>
        <authorList>
            <person name="Msaddak A."/>
            <person name="Rejili M."/>
            <person name="Duran D."/>
            <person name="Mars M."/>
            <person name="Palacios J.M."/>
            <person name="Ruiz-Argueso T."/>
            <person name="Rey L."/>
            <person name="Imperial J."/>
        </authorList>
    </citation>
    <scope>NUCLEOTIDE SEQUENCE [LARGE SCALE GENOMIC DNA]</scope>
    <source>
        <strain evidence="6 7">Lmie10</strain>
    </source>
</reference>
<sequence>MPRWTLACCRRSRSPGVGGCHAERRRRTLGYKLVKAERHLRAFARFAAGRAEPHIRTASVLAWIGTVARTPGARARRLTDLFLFARFLHAEDPRHEIPRADVTWRRETRPIPYIYTADEIARILAAAGNLRHQTPNPLRRQLYTMLFGLIAATGLRVSEALALRLDDIQPGGVLHIRETKFRKSRLVPLHPTVIDALDRYLEVRRQRAGESDWLFPSVQHRKLCPTTVNYTFRCTLRRAGIAPERSQQPRIHDLRHTFATRVLEQCGAERGAVARHFVALSTYLGHADIRNTYWYLQATPEMMADIAAAAERLVGESAA</sequence>
<evidence type="ECO:0000256" key="2">
    <source>
        <dbReference type="ARBA" id="ARBA00022908"/>
    </source>
</evidence>
<comment type="caution">
    <text evidence="6">The sequence shown here is derived from an EMBL/GenBank/DDBJ whole genome shotgun (WGS) entry which is preliminary data.</text>
</comment>
<dbReference type="AlphaFoldDB" id="A0A5N7MLJ8"/>
<keyword evidence="7" id="KW-1185">Reference proteome</keyword>
<dbReference type="InterPro" id="IPR050090">
    <property type="entry name" value="Tyrosine_recombinase_XerCD"/>
</dbReference>
<gene>
    <name evidence="6" type="ORF">FS320_22685</name>
</gene>
<feature type="domain" description="Tyr recombinase" evidence="5">
    <location>
        <begin position="110"/>
        <end position="308"/>
    </location>
</feature>
<dbReference type="Pfam" id="PF00589">
    <property type="entry name" value="Phage_integrase"/>
    <property type="match status" value="1"/>
</dbReference>
<dbReference type="EMBL" id="VOSK01000113">
    <property type="protein sequence ID" value="MPR27895.1"/>
    <property type="molecule type" value="Genomic_DNA"/>
</dbReference>
<dbReference type="OrthoDB" id="5464621at2"/>
<keyword evidence="2" id="KW-0229">DNA integration</keyword>
<evidence type="ECO:0000313" key="6">
    <source>
        <dbReference type="EMBL" id="MPR27895.1"/>
    </source>
</evidence>
<evidence type="ECO:0000256" key="3">
    <source>
        <dbReference type="ARBA" id="ARBA00023125"/>
    </source>
</evidence>
<dbReference type="PANTHER" id="PTHR30349">
    <property type="entry name" value="PHAGE INTEGRASE-RELATED"/>
    <property type="match status" value="1"/>
</dbReference>
<evidence type="ECO:0000259" key="5">
    <source>
        <dbReference type="PROSITE" id="PS51898"/>
    </source>
</evidence>
<dbReference type="PROSITE" id="PS51898">
    <property type="entry name" value="TYR_RECOMBINASE"/>
    <property type="match status" value="1"/>
</dbReference>
<keyword evidence="3" id="KW-0238">DNA-binding</keyword>
<evidence type="ECO:0000256" key="4">
    <source>
        <dbReference type="ARBA" id="ARBA00023172"/>
    </source>
</evidence>
<proteinExistence type="inferred from homology"/>
<dbReference type="GO" id="GO:0003677">
    <property type="term" value="F:DNA binding"/>
    <property type="evidence" value="ECO:0007669"/>
    <property type="project" value="UniProtKB-KW"/>
</dbReference>
<accession>A0A5N7MLJ8</accession>
<dbReference type="PANTHER" id="PTHR30349:SF41">
    <property type="entry name" value="INTEGRASE_RECOMBINASE PROTEIN MJ0367-RELATED"/>
    <property type="match status" value="1"/>
</dbReference>
<keyword evidence="4" id="KW-0233">DNA recombination</keyword>
<comment type="similarity">
    <text evidence="1">Belongs to the 'phage' integrase family.</text>
</comment>
<dbReference type="Gene3D" id="1.10.443.10">
    <property type="entry name" value="Intergrase catalytic core"/>
    <property type="match status" value="1"/>
</dbReference>
<dbReference type="GO" id="GO:0015074">
    <property type="term" value="P:DNA integration"/>
    <property type="evidence" value="ECO:0007669"/>
    <property type="project" value="UniProtKB-KW"/>
</dbReference>
<name>A0A5N7MLJ8_9HYPH</name>